<keyword evidence="3" id="KW-0804">Transcription</keyword>
<dbReference type="InterPro" id="IPR009057">
    <property type="entry name" value="Homeodomain-like_sf"/>
</dbReference>
<dbReference type="GO" id="GO:0003700">
    <property type="term" value="F:DNA-binding transcription factor activity"/>
    <property type="evidence" value="ECO:0007669"/>
    <property type="project" value="TreeGrafter"/>
</dbReference>
<name>A0A3N1D0P8_9ACTN</name>
<dbReference type="GO" id="GO:0000976">
    <property type="term" value="F:transcription cis-regulatory region binding"/>
    <property type="evidence" value="ECO:0007669"/>
    <property type="project" value="TreeGrafter"/>
</dbReference>
<dbReference type="PRINTS" id="PR00455">
    <property type="entry name" value="HTHTETR"/>
</dbReference>
<evidence type="ECO:0000313" key="6">
    <source>
        <dbReference type="EMBL" id="ROO86618.1"/>
    </source>
</evidence>
<dbReference type="Pfam" id="PF00440">
    <property type="entry name" value="TetR_N"/>
    <property type="match status" value="1"/>
</dbReference>
<dbReference type="AlphaFoldDB" id="A0A3N1D0P8"/>
<dbReference type="Gene3D" id="1.10.357.10">
    <property type="entry name" value="Tetracycline Repressor, domain 2"/>
    <property type="match status" value="1"/>
</dbReference>
<dbReference type="PANTHER" id="PTHR30055:SF234">
    <property type="entry name" value="HTH-TYPE TRANSCRIPTIONAL REGULATOR BETI"/>
    <property type="match status" value="1"/>
</dbReference>
<protein>
    <submittedName>
        <fullName evidence="6">TetR family transcriptional regulator</fullName>
    </submittedName>
</protein>
<dbReference type="PANTHER" id="PTHR30055">
    <property type="entry name" value="HTH-TYPE TRANSCRIPTIONAL REGULATOR RUTR"/>
    <property type="match status" value="1"/>
</dbReference>
<dbReference type="EMBL" id="RJKE01000001">
    <property type="protein sequence ID" value="ROO86618.1"/>
    <property type="molecule type" value="Genomic_DNA"/>
</dbReference>
<accession>A0A3N1D0P8</accession>
<keyword evidence="7" id="KW-1185">Reference proteome</keyword>
<organism evidence="6 7">
    <name type="scientific">Actinocorallia herbida</name>
    <dbReference type="NCBI Taxonomy" id="58109"/>
    <lineage>
        <taxon>Bacteria</taxon>
        <taxon>Bacillati</taxon>
        <taxon>Actinomycetota</taxon>
        <taxon>Actinomycetes</taxon>
        <taxon>Streptosporangiales</taxon>
        <taxon>Thermomonosporaceae</taxon>
        <taxon>Actinocorallia</taxon>
    </lineage>
</organism>
<dbReference type="Proteomes" id="UP000272400">
    <property type="component" value="Unassembled WGS sequence"/>
</dbReference>
<dbReference type="PROSITE" id="PS50977">
    <property type="entry name" value="HTH_TETR_2"/>
    <property type="match status" value="1"/>
</dbReference>
<sequence>MAVMARVFRQQIDEGILDRAAGLFARHGFTQTSVQAVADAVGLSKAGLLHYFPSKEALREAVFRRSLELQREVHDQVADLPPGPERDRLAIETIVDQAMARPGLVSLTLGLHTTLDAWAVETRTLVEAFGTGPDPEPERLMRITGALGALSILVLAAHRAGKGSAWRPHVVATSYDALGHSREIPEAAR</sequence>
<evidence type="ECO:0000313" key="7">
    <source>
        <dbReference type="Proteomes" id="UP000272400"/>
    </source>
</evidence>
<evidence type="ECO:0000256" key="3">
    <source>
        <dbReference type="ARBA" id="ARBA00023163"/>
    </source>
</evidence>
<reference evidence="6 7" key="1">
    <citation type="submission" date="2018-11" db="EMBL/GenBank/DDBJ databases">
        <title>Sequencing the genomes of 1000 actinobacteria strains.</title>
        <authorList>
            <person name="Klenk H.-P."/>
        </authorList>
    </citation>
    <scope>NUCLEOTIDE SEQUENCE [LARGE SCALE GENOMIC DNA]</scope>
    <source>
        <strain evidence="6 7">DSM 44254</strain>
    </source>
</reference>
<keyword evidence="2 4" id="KW-0238">DNA-binding</keyword>
<keyword evidence="1" id="KW-0805">Transcription regulation</keyword>
<evidence type="ECO:0000256" key="2">
    <source>
        <dbReference type="ARBA" id="ARBA00023125"/>
    </source>
</evidence>
<dbReference type="InterPro" id="IPR001647">
    <property type="entry name" value="HTH_TetR"/>
</dbReference>
<evidence type="ECO:0000256" key="4">
    <source>
        <dbReference type="PROSITE-ProRule" id="PRU00335"/>
    </source>
</evidence>
<proteinExistence type="predicted"/>
<dbReference type="SUPFAM" id="SSF46689">
    <property type="entry name" value="Homeodomain-like"/>
    <property type="match status" value="1"/>
</dbReference>
<comment type="caution">
    <text evidence="6">The sequence shown here is derived from an EMBL/GenBank/DDBJ whole genome shotgun (WGS) entry which is preliminary data.</text>
</comment>
<feature type="domain" description="HTH tetR-type" evidence="5">
    <location>
        <begin position="10"/>
        <end position="70"/>
    </location>
</feature>
<gene>
    <name evidence="6" type="ORF">EDD29_4192</name>
</gene>
<evidence type="ECO:0000256" key="1">
    <source>
        <dbReference type="ARBA" id="ARBA00023015"/>
    </source>
</evidence>
<evidence type="ECO:0000259" key="5">
    <source>
        <dbReference type="PROSITE" id="PS50977"/>
    </source>
</evidence>
<feature type="DNA-binding region" description="H-T-H motif" evidence="4">
    <location>
        <begin position="33"/>
        <end position="52"/>
    </location>
</feature>
<dbReference type="InterPro" id="IPR050109">
    <property type="entry name" value="HTH-type_TetR-like_transc_reg"/>
</dbReference>